<dbReference type="CDD" id="cd03784">
    <property type="entry name" value="GT1_Gtf-like"/>
    <property type="match status" value="2"/>
</dbReference>
<reference evidence="13" key="1">
    <citation type="submission" date="2023-06" db="EMBL/GenBank/DDBJ databases">
        <title>Genomic analysis of the entomopathogenic nematode Steinernema hermaphroditum.</title>
        <authorList>
            <person name="Schwarz E.M."/>
            <person name="Heppert J.K."/>
            <person name="Baniya A."/>
            <person name="Schwartz H.T."/>
            <person name="Tan C.-H."/>
            <person name="Antoshechkin I."/>
            <person name="Sternberg P.W."/>
            <person name="Goodrich-Blair H."/>
            <person name="Dillman A.R."/>
        </authorList>
    </citation>
    <scope>NUCLEOTIDE SEQUENCE</scope>
    <source>
        <strain evidence="13">PS9179</strain>
        <tissue evidence="13">Whole animal</tissue>
    </source>
</reference>
<feature type="transmembrane region" description="Helical" evidence="11">
    <location>
        <begin position="1086"/>
        <end position="1112"/>
    </location>
</feature>
<dbReference type="Pfam" id="PF00201">
    <property type="entry name" value="UDPGT"/>
    <property type="match status" value="2"/>
</dbReference>
<dbReference type="Gene3D" id="3.40.50.2000">
    <property type="entry name" value="Glycogen Phosphorylase B"/>
    <property type="match status" value="2"/>
</dbReference>
<evidence type="ECO:0000256" key="11">
    <source>
        <dbReference type="SAM" id="Phobius"/>
    </source>
</evidence>
<keyword evidence="5" id="KW-0808">Transferase</keyword>
<dbReference type="EC" id="2.4.1.17" evidence="3"/>
<comment type="similarity">
    <text evidence="2">Belongs to the UDP-glycosyltransferase family.</text>
</comment>
<dbReference type="PANTHER" id="PTHR48043">
    <property type="entry name" value="EG:EG0003.4 PROTEIN-RELATED"/>
    <property type="match status" value="1"/>
</dbReference>
<evidence type="ECO:0000313" key="13">
    <source>
        <dbReference type="EMBL" id="KAK0398010.1"/>
    </source>
</evidence>
<dbReference type="PANTHER" id="PTHR48043:SF23">
    <property type="entry name" value="UDP-GLUCURONOSYLTRANSFERASE"/>
    <property type="match status" value="1"/>
</dbReference>
<evidence type="ECO:0000256" key="5">
    <source>
        <dbReference type="ARBA" id="ARBA00022679"/>
    </source>
</evidence>
<comment type="subcellular location">
    <subcellularLocation>
        <location evidence="1">Membrane</location>
        <topology evidence="1">Single-pass membrane protein</topology>
    </subcellularLocation>
</comment>
<dbReference type="AlphaFoldDB" id="A0AA39H2H8"/>
<keyword evidence="9 11" id="KW-0472">Membrane</keyword>
<feature type="transmembrane region" description="Helical" evidence="11">
    <location>
        <begin position="585"/>
        <end position="604"/>
    </location>
</feature>
<dbReference type="PROSITE" id="PS00375">
    <property type="entry name" value="UDPGT"/>
    <property type="match status" value="1"/>
</dbReference>
<dbReference type="EMBL" id="JAUCMV010000005">
    <property type="protein sequence ID" value="KAK0398010.1"/>
    <property type="molecule type" value="Genomic_DNA"/>
</dbReference>
<evidence type="ECO:0000256" key="7">
    <source>
        <dbReference type="ARBA" id="ARBA00022729"/>
    </source>
</evidence>
<keyword evidence="14" id="KW-1185">Reference proteome</keyword>
<dbReference type="GO" id="GO:0015020">
    <property type="term" value="F:glucuronosyltransferase activity"/>
    <property type="evidence" value="ECO:0007669"/>
    <property type="project" value="UniProtKB-EC"/>
</dbReference>
<name>A0AA39H2H8_9BILA</name>
<organism evidence="13 14">
    <name type="scientific">Steinernema hermaphroditum</name>
    <dbReference type="NCBI Taxonomy" id="289476"/>
    <lineage>
        <taxon>Eukaryota</taxon>
        <taxon>Metazoa</taxon>
        <taxon>Ecdysozoa</taxon>
        <taxon>Nematoda</taxon>
        <taxon>Chromadorea</taxon>
        <taxon>Rhabditida</taxon>
        <taxon>Tylenchina</taxon>
        <taxon>Panagrolaimomorpha</taxon>
        <taxon>Strongyloidoidea</taxon>
        <taxon>Steinernematidae</taxon>
        <taxon>Steinernema</taxon>
    </lineage>
</organism>
<evidence type="ECO:0000256" key="6">
    <source>
        <dbReference type="ARBA" id="ARBA00022692"/>
    </source>
</evidence>
<dbReference type="InterPro" id="IPR002213">
    <property type="entry name" value="UDP_glucos_trans"/>
</dbReference>
<gene>
    <name evidence="13" type="ORF">QR680_002385</name>
</gene>
<protein>
    <recommendedName>
        <fullName evidence="3">glucuronosyltransferase</fullName>
        <ecNumber evidence="3">2.4.1.17</ecNumber>
    </recommendedName>
</protein>
<comment type="catalytic activity">
    <reaction evidence="10">
        <text>glucuronate acceptor + UDP-alpha-D-glucuronate = acceptor beta-D-glucuronoside + UDP + H(+)</text>
        <dbReference type="Rhea" id="RHEA:21032"/>
        <dbReference type="ChEBI" id="CHEBI:15378"/>
        <dbReference type="ChEBI" id="CHEBI:58052"/>
        <dbReference type="ChEBI" id="CHEBI:58223"/>
        <dbReference type="ChEBI" id="CHEBI:132367"/>
        <dbReference type="ChEBI" id="CHEBI:132368"/>
        <dbReference type="EC" id="2.4.1.17"/>
    </reaction>
</comment>
<evidence type="ECO:0000256" key="3">
    <source>
        <dbReference type="ARBA" id="ARBA00012544"/>
    </source>
</evidence>
<feature type="signal peptide" evidence="12">
    <location>
        <begin position="1"/>
        <end position="18"/>
    </location>
</feature>
<dbReference type="Proteomes" id="UP001175271">
    <property type="component" value="Unassembled WGS sequence"/>
</dbReference>
<dbReference type="SUPFAM" id="SSF53756">
    <property type="entry name" value="UDP-Glycosyltransferase/glycogen phosphorylase"/>
    <property type="match status" value="2"/>
</dbReference>
<feature type="transmembrane region" description="Helical" evidence="11">
    <location>
        <begin position="611"/>
        <end position="631"/>
    </location>
</feature>
<evidence type="ECO:0000256" key="10">
    <source>
        <dbReference type="ARBA" id="ARBA00047475"/>
    </source>
</evidence>
<dbReference type="InterPro" id="IPR050271">
    <property type="entry name" value="UDP-glycosyltransferase"/>
</dbReference>
<evidence type="ECO:0000256" key="4">
    <source>
        <dbReference type="ARBA" id="ARBA00022676"/>
    </source>
</evidence>
<dbReference type="GO" id="GO:0016020">
    <property type="term" value="C:membrane"/>
    <property type="evidence" value="ECO:0007669"/>
    <property type="project" value="UniProtKB-SubCell"/>
</dbReference>
<comment type="caution">
    <text evidence="13">The sequence shown here is derived from an EMBL/GenBank/DDBJ whole genome shotgun (WGS) entry which is preliminary data.</text>
</comment>
<keyword evidence="4" id="KW-0328">Glycosyltransferase</keyword>
<keyword evidence="6 11" id="KW-0812">Transmembrane</keyword>
<evidence type="ECO:0000256" key="1">
    <source>
        <dbReference type="ARBA" id="ARBA00004167"/>
    </source>
</evidence>
<evidence type="ECO:0000256" key="12">
    <source>
        <dbReference type="SAM" id="SignalP"/>
    </source>
</evidence>
<evidence type="ECO:0000313" key="14">
    <source>
        <dbReference type="Proteomes" id="UP001175271"/>
    </source>
</evidence>
<dbReference type="InterPro" id="IPR035595">
    <property type="entry name" value="UDP_glycos_trans_CS"/>
</dbReference>
<keyword evidence="8 11" id="KW-1133">Transmembrane helix</keyword>
<proteinExistence type="inferred from homology"/>
<dbReference type="FunFam" id="3.40.50.2000:FF:000038">
    <property type="entry name" value="UDP-GlucuronosylTransferase"/>
    <property type="match status" value="2"/>
</dbReference>
<evidence type="ECO:0000256" key="9">
    <source>
        <dbReference type="ARBA" id="ARBA00023136"/>
    </source>
</evidence>
<evidence type="ECO:0000256" key="2">
    <source>
        <dbReference type="ARBA" id="ARBA00009995"/>
    </source>
</evidence>
<feature type="chain" id="PRO_5041396902" description="glucuronosyltransferase" evidence="12">
    <location>
        <begin position="19"/>
        <end position="1129"/>
    </location>
</feature>
<keyword evidence="7 12" id="KW-0732">Signal</keyword>
<accession>A0AA39H2H8</accession>
<evidence type="ECO:0000256" key="8">
    <source>
        <dbReference type="ARBA" id="ARBA00022989"/>
    </source>
</evidence>
<sequence length="1129" mass="125910">MKCMTLVLLSFIVATIDGQQIGGGFPVNTSPRSPSGGSNPIEVGSGFGGFSNGERVPVGGFEVEAVRPSIGQGVDIERPSGGFNPKPTNANCGFCKVAVTTMHIRSILCVLATAFLLSTVSGYKILVYSQKNGRSQVIFMGRLADILVEAGHDVTVLLVEQNPDVTVNGTEKAKVITVPADERVAAHFQNDRYIAETWTMSATNPFSQRQLILDYAQTIIDQCSFTAKQTEVFEKLKETKFDLLLHELFDFCQLGIMQMLGIEKHVAMQSTVLFEAVAEAIGVPYTPSITPSVCGTSGNNMSIVDKITNLIHVSISKEFISTIQLGEEEIFERKMRDKLVPFQDKISTASFIITNSDPFLDFPHSTNSRMVELGGIAVRKPQELDQDWKRVLEKRNTAVLISFGSIAKSYTMPDGVKESFVEMFKQFPDFTFIWKYEKEDTRFLNGIKNVHISPWVPQNDVLNHPNLKLFISHGGMNSMLETAHRGVPVVVVPLFADQMRNAQMMQRVGVGLNFNRFDLSDSAKLTGAVRKVLMERRYTNTAKHIASMIANRPTNLQESFVRHVEFAAKFGPVPSMVSTAPQTTFATYYLIDVAAVVLMAPFVAEMRWKTAVLFLLLFLFDVCFTYKILIYCPKNGRSQVIYLGQLADILIDAGHDVTVLQVEMDTDIKMNATNRAKMISIPAALKVKAFFSDNSFASVWTMDVSNPLAQNAFQAYALMMADQCEYTATFQSVFDEIRTQNFDLLVHELFDYCQLGFMETVGITKHIALQSNILTEGVSEVIGVPLIPSVVPSSFATRGNKMSLLERIVNAIQSEVSKKFISASWEVEERMYRKKLGSAFTSFQDIVNQATFIVTNSDPFLDFPHPIISKVVELGGIGVTQPEVLSQKWKEVLERREKAVLISFGSNAKSCTLPKHFKTAIAETLRSFPDVTFIWKYEKNDTEFLHGIGNVYTSKWVPQNDLLNHPNLKLFVSHGGMNSILEACHRGVPVVGVPLFADQMRNVKMVEAHGSGTHFDRFDLQDHAKLTSTIQKVLYDTSYEKNAKRLAAILRNRPIDLKHSFVRHVEFAAEFGQIPTMTPISPQMGFMAYFMLDAALLFLGVLVTVAALIFLICRKLYTKVCSGKKEKLS</sequence>